<gene>
    <name evidence="1" type="ORF">SSP531S_50490</name>
</gene>
<comment type="caution">
    <text evidence="1">The sequence shown here is derived from an EMBL/GenBank/DDBJ whole genome shotgun (WGS) entry which is preliminary data.</text>
</comment>
<dbReference type="Proteomes" id="UP000265354">
    <property type="component" value="Unassembled WGS sequence"/>
</dbReference>
<evidence type="ECO:0000313" key="1">
    <source>
        <dbReference type="EMBL" id="GBQ03574.1"/>
    </source>
</evidence>
<dbReference type="AlphaFoldDB" id="A0A388T5V5"/>
<accession>A0A388T5V5</accession>
<organism evidence="1 2">
    <name type="scientific">Streptomyces spongiicola</name>
    <dbReference type="NCBI Taxonomy" id="1690221"/>
    <lineage>
        <taxon>Bacteria</taxon>
        <taxon>Bacillati</taxon>
        <taxon>Actinomycetota</taxon>
        <taxon>Actinomycetes</taxon>
        <taxon>Kitasatosporales</taxon>
        <taxon>Streptomycetaceae</taxon>
        <taxon>Streptomyces</taxon>
    </lineage>
</organism>
<reference evidence="1 2" key="1">
    <citation type="submission" date="2018-07" db="EMBL/GenBank/DDBJ databases">
        <title>Whole Genome Shotgun Sequence of Streptomyces spongiicola strain 531S.</title>
        <authorList>
            <person name="Dohra H."/>
            <person name="Kodani S."/>
        </authorList>
    </citation>
    <scope>NUCLEOTIDE SEQUENCE [LARGE SCALE GENOMIC DNA]</scope>
    <source>
        <strain evidence="1 2">531S</strain>
    </source>
</reference>
<dbReference type="EMBL" id="BGZL01000019">
    <property type="protein sequence ID" value="GBQ03574.1"/>
    <property type="molecule type" value="Genomic_DNA"/>
</dbReference>
<evidence type="ECO:0000313" key="2">
    <source>
        <dbReference type="Proteomes" id="UP000265354"/>
    </source>
</evidence>
<proteinExistence type="predicted"/>
<protein>
    <submittedName>
        <fullName evidence="1">Uncharacterized protein</fullName>
    </submittedName>
</protein>
<name>A0A388T5V5_9ACTN</name>
<sequence length="53" mass="6198">MILRVAPPEGRRFRSERHLMRNEFAGLPWLAVIAPRVLAADWSHEVIGRDWMS</sequence>